<feature type="compositionally biased region" description="Basic residues" evidence="1">
    <location>
        <begin position="43"/>
        <end position="55"/>
    </location>
</feature>
<feature type="compositionally biased region" description="Polar residues" evidence="1">
    <location>
        <begin position="1"/>
        <end position="17"/>
    </location>
</feature>
<proteinExistence type="predicted"/>
<evidence type="ECO:0000313" key="3">
    <source>
        <dbReference type="Proteomes" id="UP000054560"/>
    </source>
</evidence>
<organism evidence="2 3">
    <name type="scientific">Sphaeroforma arctica JP610</name>
    <dbReference type="NCBI Taxonomy" id="667725"/>
    <lineage>
        <taxon>Eukaryota</taxon>
        <taxon>Ichthyosporea</taxon>
        <taxon>Ichthyophonida</taxon>
        <taxon>Sphaeroforma</taxon>
    </lineage>
</organism>
<dbReference type="GeneID" id="25914738"/>
<feature type="non-terminal residue" evidence="2">
    <location>
        <position position="134"/>
    </location>
</feature>
<accession>A0A0L0F910</accession>
<dbReference type="Proteomes" id="UP000054560">
    <property type="component" value="Unassembled WGS sequence"/>
</dbReference>
<name>A0A0L0F910_9EUKA</name>
<keyword evidence="3" id="KW-1185">Reference proteome</keyword>
<feature type="compositionally biased region" description="Polar residues" evidence="1">
    <location>
        <begin position="67"/>
        <end position="76"/>
    </location>
</feature>
<gene>
    <name evidence="2" type="ORF">SARC_14234</name>
</gene>
<sequence length="134" mass="14312">MSIFNRSQSMESGVTNDTTTTTLSPSHHKSPFQRSISSVSPRKLSKDKPKKKHSMSRVGTFKKGLTGKSSPATANRQRADSEMASVGSSSDNDVYEGADGVSVPTEVSIELFTGSNFPSGNGPVLFKAKNKTKV</sequence>
<feature type="region of interest" description="Disordered" evidence="1">
    <location>
        <begin position="1"/>
        <end position="99"/>
    </location>
</feature>
<protein>
    <submittedName>
        <fullName evidence="2">Uncharacterized protein</fullName>
    </submittedName>
</protein>
<evidence type="ECO:0000313" key="2">
    <source>
        <dbReference type="EMBL" id="KNC73207.1"/>
    </source>
</evidence>
<dbReference type="EMBL" id="KQ245928">
    <property type="protein sequence ID" value="KNC73207.1"/>
    <property type="molecule type" value="Genomic_DNA"/>
</dbReference>
<dbReference type="RefSeq" id="XP_014147109.1">
    <property type="nucleotide sequence ID" value="XM_014291634.1"/>
</dbReference>
<evidence type="ECO:0000256" key="1">
    <source>
        <dbReference type="SAM" id="MobiDB-lite"/>
    </source>
</evidence>
<reference evidence="2 3" key="1">
    <citation type="submission" date="2011-02" db="EMBL/GenBank/DDBJ databases">
        <title>The Genome Sequence of Sphaeroforma arctica JP610.</title>
        <authorList>
            <consortium name="The Broad Institute Genome Sequencing Platform"/>
            <person name="Russ C."/>
            <person name="Cuomo C."/>
            <person name="Young S.K."/>
            <person name="Zeng Q."/>
            <person name="Gargeya S."/>
            <person name="Alvarado L."/>
            <person name="Berlin A."/>
            <person name="Chapman S.B."/>
            <person name="Chen Z."/>
            <person name="Freedman E."/>
            <person name="Gellesch M."/>
            <person name="Goldberg J."/>
            <person name="Griggs A."/>
            <person name="Gujja S."/>
            <person name="Heilman E."/>
            <person name="Heiman D."/>
            <person name="Howarth C."/>
            <person name="Mehta T."/>
            <person name="Neiman D."/>
            <person name="Pearson M."/>
            <person name="Roberts A."/>
            <person name="Saif S."/>
            <person name="Shea T."/>
            <person name="Shenoy N."/>
            <person name="Sisk P."/>
            <person name="Stolte C."/>
            <person name="Sykes S."/>
            <person name="White J."/>
            <person name="Yandava C."/>
            <person name="Burger G."/>
            <person name="Gray M.W."/>
            <person name="Holland P.W.H."/>
            <person name="King N."/>
            <person name="Lang F.B.F."/>
            <person name="Roger A.J."/>
            <person name="Ruiz-Trillo I."/>
            <person name="Haas B."/>
            <person name="Nusbaum C."/>
            <person name="Birren B."/>
        </authorList>
    </citation>
    <scope>NUCLEOTIDE SEQUENCE [LARGE SCALE GENOMIC DNA]</scope>
    <source>
        <strain evidence="2 3">JP610</strain>
    </source>
</reference>
<dbReference type="AlphaFoldDB" id="A0A0L0F910"/>